<dbReference type="GO" id="GO:0005886">
    <property type="term" value="C:plasma membrane"/>
    <property type="evidence" value="ECO:0007669"/>
    <property type="project" value="TreeGrafter"/>
</dbReference>
<keyword evidence="1" id="KW-0813">Transport</keyword>
<dbReference type="AlphaFoldDB" id="A0A495Q993"/>
<proteinExistence type="predicted"/>
<evidence type="ECO:0000256" key="3">
    <source>
        <dbReference type="ARBA" id="ARBA00022840"/>
    </source>
</evidence>
<evidence type="ECO:0000256" key="1">
    <source>
        <dbReference type="ARBA" id="ARBA00022448"/>
    </source>
</evidence>
<gene>
    <name evidence="5" type="ORF">BZB76_6318</name>
</gene>
<accession>A0A495Q993</accession>
<protein>
    <submittedName>
        <fullName evidence="5">Putative ABC transport system ATP-binding protein</fullName>
    </submittedName>
</protein>
<dbReference type="PANTHER" id="PTHR24220">
    <property type="entry name" value="IMPORT ATP-BINDING PROTEIN"/>
    <property type="match status" value="1"/>
</dbReference>
<dbReference type="InterPro" id="IPR017911">
    <property type="entry name" value="MacB-like_ATP-bd"/>
</dbReference>
<dbReference type="PROSITE" id="PS50893">
    <property type="entry name" value="ABC_TRANSPORTER_2"/>
    <property type="match status" value="1"/>
</dbReference>
<dbReference type="GO" id="GO:0016887">
    <property type="term" value="F:ATP hydrolysis activity"/>
    <property type="evidence" value="ECO:0007669"/>
    <property type="project" value="InterPro"/>
</dbReference>
<keyword evidence="2" id="KW-0547">Nucleotide-binding</keyword>
<evidence type="ECO:0000313" key="5">
    <source>
        <dbReference type="EMBL" id="RKS68075.1"/>
    </source>
</evidence>
<dbReference type="InterPro" id="IPR003439">
    <property type="entry name" value="ABC_transporter-like_ATP-bd"/>
</dbReference>
<dbReference type="GO" id="GO:0098796">
    <property type="term" value="C:membrane protein complex"/>
    <property type="evidence" value="ECO:0007669"/>
    <property type="project" value="UniProtKB-ARBA"/>
</dbReference>
<evidence type="ECO:0000256" key="2">
    <source>
        <dbReference type="ARBA" id="ARBA00022741"/>
    </source>
</evidence>
<dbReference type="CDD" id="cd03255">
    <property type="entry name" value="ABC_MJ0796_LolCDE_FtsE"/>
    <property type="match status" value="1"/>
</dbReference>
<dbReference type="Proteomes" id="UP000274601">
    <property type="component" value="Unassembled WGS sequence"/>
</dbReference>
<dbReference type="InterPro" id="IPR003593">
    <property type="entry name" value="AAA+_ATPase"/>
</dbReference>
<name>A0A495Q993_9ACTN</name>
<dbReference type="Gene3D" id="3.40.50.300">
    <property type="entry name" value="P-loop containing nucleotide triphosphate hydrolases"/>
    <property type="match status" value="1"/>
</dbReference>
<dbReference type="SUPFAM" id="SSF52540">
    <property type="entry name" value="P-loop containing nucleoside triphosphate hydrolases"/>
    <property type="match status" value="1"/>
</dbReference>
<sequence length="224" mass="23861">MSPSIVMRNIVRIYPGPPPVTALGGIDLTVDRGEYLSIVGPSGSGKTTLLNLFGLLDRPTSGTYELNGTNVAEIGEGDRTSIRGQSIGFVFQAFHLLPYRTALENVMLGRLYSSRGNARRRSAAADALARVGLSHRMTALPSTLSGGEKQRTAIARALVNNPSLLLCDEPTGNLDSKTAEKILLLLEKVHMSGQTVVVITHDPNVANRAERTITISDGLIDGGV</sequence>
<dbReference type="FunFam" id="3.40.50.300:FF:000032">
    <property type="entry name" value="Export ABC transporter ATP-binding protein"/>
    <property type="match status" value="1"/>
</dbReference>
<dbReference type="SMART" id="SM00382">
    <property type="entry name" value="AAA"/>
    <property type="match status" value="1"/>
</dbReference>
<evidence type="ECO:0000259" key="4">
    <source>
        <dbReference type="PROSITE" id="PS50893"/>
    </source>
</evidence>
<feature type="domain" description="ABC transporter" evidence="4">
    <location>
        <begin position="5"/>
        <end position="224"/>
    </location>
</feature>
<dbReference type="GO" id="GO:0005524">
    <property type="term" value="F:ATP binding"/>
    <property type="evidence" value="ECO:0007669"/>
    <property type="project" value="UniProtKB-KW"/>
</dbReference>
<dbReference type="EMBL" id="RBWU01000008">
    <property type="protein sequence ID" value="RKS68075.1"/>
    <property type="molecule type" value="Genomic_DNA"/>
</dbReference>
<dbReference type="InterPro" id="IPR027417">
    <property type="entry name" value="P-loop_NTPase"/>
</dbReference>
<organism evidence="5 6">
    <name type="scientific">Actinomadura pelletieri DSM 43383</name>
    <dbReference type="NCBI Taxonomy" id="1120940"/>
    <lineage>
        <taxon>Bacteria</taxon>
        <taxon>Bacillati</taxon>
        <taxon>Actinomycetota</taxon>
        <taxon>Actinomycetes</taxon>
        <taxon>Streptosporangiales</taxon>
        <taxon>Thermomonosporaceae</taxon>
        <taxon>Actinomadura</taxon>
    </lineage>
</organism>
<comment type="caution">
    <text evidence="5">The sequence shown here is derived from an EMBL/GenBank/DDBJ whole genome shotgun (WGS) entry which is preliminary data.</text>
</comment>
<keyword evidence="6" id="KW-1185">Reference proteome</keyword>
<dbReference type="GO" id="GO:0022857">
    <property type="term" value="F:transmembrane transporter activity"/>
    <property type="evidence" value="ECO:0007669"/>
    <property type="project" value="UniProtKB-ARBA"/>
</dbReference>
<dbReference type="InterPro" id="IPR015854">
    <property type="entry name" value="ABC_transpr_LolD-like"/>
</dbReference>
<reference evidence="5 6" key="1">
    <citation type="submission" date="2018-10" db="EMBL/GenBank/DDBJ databases">
        <title>Genomic Encyclopedia of Archaeal and Bacterial Type Strains, Phase II (KMG-II): from individual species to whole genera.</title>
        <authorList>
            <person name="Goeker M."/>
        </authorList>
    </citation>
    <scope>NUCLEOTIDE SEQUENCE [LARGE SCALE GENOMIC DNA]</scope>
    <source>
        <strain evidence="5 6">DSM 43383</strain>
    </source>
</reference>
<evidence type="ECO:0000313" key="6">
    <source>
        <dbReference type="Proteomes" id="UP000274601"/>
    </source>
</evidence>
<dbReference type="PANTHER" id="PTHR24220:SF86">
    <property type="entry name" value="ABC TRANSPORTER ABCH.1"/>
    <property type="match status" value="1"/>
</dbReference>
<keyword evidence="3 5" id="KW-0067">ATP-binding</keyword>
<dbReference type="Pfam" id="PF00005">
    <property type="entry name" value="ABC_tran"/>
    <property type="match status" value="1"/>
</dbReference>